<dbReference type="PANTHER" id="PTHR34094:SF1">
    <property type="entry name" value="PROTEIN FAM185A"/>
    <property type="match status" value="1"/>
</dbReference>
<evidence type="ECO:0000259" key="1">
    <source>
        <dbReference type="Pfam" id="PF13349"/>
    </source>
</evidence>
<dbReference type="AlphaFoldDB" id="A0A9C7GEC6"/>
<dbReference type="PANTHER" id="PTHR34094">
    <property type="match status" value="1"/>
</dbReference>
<sequence length="278" mass="30159">MKKVVYLMLMLFIIGVVGTLVSVSASGGFSLDTYNVSDKAVVNNVDISRVKIDLSSSDVTVHSSDTDEITVEMNGKISKKLKKKLKLDVQEKSKTLKIGLAGEDQIKFNIGVLIVDTNVEVFLPQKIYDSIQIDTSSGDILIQDLKAKETIFDTSSGDIIARNMYTEVNRFHSSSGEMELSNVTGDIQAESSSGDMIIDYVNANGNLDAKTSSGDVSVTYRNEPNSLAIDFQGSSGEGEVSLKAVSYEEKSENSIRGVIGEGFYKLKVETSSGDFSLR</sequence>
<organism evidence="2 3">
    <name type="scientific">Pseudoneobacillus rhizosphaerae</name>
    <dbReference type="NCBI Taxonomy" id="2880968"/>
    <lineage>
        <taxon>Bacteria</taxon>
        <taxon>Bacillati</taxon>
        <taxon>Bacillota</taxon>
        <taxon>Bacilli</taxon>
        <taxon>Bacillales</taxon>
        <taxon>Bacillaceae</taxon>
        <taxon>Pseudoneobacillus</taxon>
    </lineage>
</organism>
<comment type="caution">
    <text evidence="2">The sequence shown here is derived from an EMBL/GenBank/DDBJ whole genome shotgun (WGS) entry which is preliminary data.</text>
</comment>
<accession>A0A9C7GEC6</accession>
<protein>
    <submittedName>
        <fullName evidence="2">Protein LiaG</fullName>
    </submittedName>
</protein>
<keyword evidence="3" id="KW-1185">Reference proteome</keyword>
<dbReference type="Proteomes" id="UP000789845">
    <property type="component" value="Unassembled WGS sequence"/>
</dbReference>
<dbReference type="RefSeq" id="WP_230499155.1">
    <property type="nucleotide sequence ID" value="NZ_CAKJTG010000055.1"/>
</dbReference>
<proteinExistence type="predicted"/>
<name>A0A9C7GEC6_9BACI</name>
<dbReference type="Pfam" id="PF13349">
    <property type="entry name" value="DUF4097"/>
    <property type="match status" value="1"/>
</dbReference>
<reference evidence="2" key="1">
    <citation type="submission" date="2021-10" db="EMBL/GenBank/DDBJ databases">
        <authorList>
            <person name="Criscuolo A."/>
        </authorList>
    </citation>
    <scope>NUCLEOTIDE SEQUENCE</scope>
    <source>
        <strain evidence="2">CIP111885</strain>
    </source>
</reference>
<evidence type="ECO:0000313" key="3">
    <source>
        <dbReference type="Proteomes" id="UP000789845"/>
    </source>
</evidence>
<evidence type="ECO:0000313" key="2">
    <source>
        <dbReference type="EMBL" id="CAG9610798.1"/>
    </source>
</evidence>
<feature type="domain" description="DUF4097" evidence="1">
    <location>
        <begin position="131"/>
        <end position="277"/>
    </location>
</feature>
<gene>
    <name evidence="2" type="primary">liaG</name>
    <name evidence="2" type="ORF">NEOCIP111885_04578</name>
</gene>
<dbReference type="EMBL" id="CAKJTG010000055">
    <property type="protein sequence ID" value="CAG9610798.1"/>
    <property type="molecule type" value="Genomic_DNA"/>
</dbReference>
<dbReference type="InterPro" id="IPR025164">
    <property type="entry name" value="Toastrack_DUF4097"/>
</dbReference>